<protein>
    <submittedName>
        <fullName evidence="1">Uncharacterized protein</fullName>
    </submittedName>
</protein>
<proteinExistence type="predicted"/>
<keyword evidence="2" id="KW-1185">Reference proteome</keyword>
<dbReference type="Proteomes" id="UP000322667">
    <property type="component" value="Chromosome A10"/>
</dbReference>
<organism evidence="1 2">
    <name type="scientific">Gossypium tomentosum</name>
    <name type="common">Hawaiian cotton</name>
    <name type="synonym">Gossypium sandvicense</name>
    <dbReference type="NCBI Taxonomy" id="34277"/>
    <lineage>
        <taxon>Eukaryota</taxon>
        <taxon>Viridiplantae</taxon>
        <taxon>Streptophyta</taxon>
        <taxon>Embryophyta</taxon>
        <taxon>Tracheophyta</taxon>
        <taxon>Spermatophyta</taxon>
        <taxon>Magnoliopsida</taxon>
        <taxon>eudicotyledons</taxon>
        <taxon>Gunneridae</taxon>
        <taxon>Pentapetalae</taxon>
        <taxon>rosids</taxon>
        <taxon>malvids</taxon>
        <taxon>Malvales</taxon>
        <taxon>Malvaceae</taxon>
        <taxon>Malvoideae</taxon>
        <taxon>Gossypium</taxon>
    </lineage>
</organism>
<reference evidence="1 2" key="1">
    <citation type="submission" date="2019-07" db="EMBL/GenBank/DDBJ databases">
        <title>WGS assembly of Gossypium tomentosum.</title>
        <authorList>
            <person name="Chen Z.J."/>
            <person name="Sreedasyam A."/>
            <person name="Ando A."/>
            <person name="Song Q."/>
            <person name="De L."/>
            <person name="Hulse-Kemp A."/>
            <person name="Ding M."/>
            <person name="Ye W."/>
            <person name="Kirkbride R."/>
            <person name="Jenkins J."/>
            <person name="Plott C."/>
            <person name="Lovell J."/>
            <person name="Lin Y.-M."/>
            <person name="Vaughn R."/>
            <person name="Liu B."/>
            <person name="Li W."/>
            <person name="Simpson S."/>
            <person name="Scheffler B."/>
            <person name="Saski C."/>
            <person name="Grover C."/>
            <person name="Hu G."/>
            <person name="Conover J."/>
            <person name="Carlson J."/>
            <person name="Shu S."/>
            <person name="Boston L."/>
            <person name="Williams M."/>
            <person name="Peterson D."/>
            <person name="Mcgee K."/>
            <person name="Jones D."/>
            <person name="Wendel J."/>
            <person name="Stelly D."/>
            <person name="Grimwood J."/>
            <person name="Schmutz J."/>
        </authorList>
    </citation>
    <scope>NUCLEOTIDE SEQUENCE [LARGE SCALE GENOMIC DNA]</scope>
    <source>
        <strain evidence="1">7179.01</strain>
    </source>
</reference>
<accession>A0A5D2NV07</accession>
<dbReference type="AlphaFoldDB" id="A0A5D2NV07"/>
<name>A0A5D2NV07_GOSTO</name>
<evidence type="ECO:0000313" key="1">
    <source>
        <dbReference type="EMBL" id="TYI07569.1"/>
    </source>
</evidence>
<gene>
    <name evidence="1" type="ORF">ES332_A10G236400v1</name>
</gene>
<dbReference type="EMBL" id="CM017619">
    <property type="protein sequence ID" value="TYI07569.1"/>
    <property type="molecule type" value="Genomic_DNA"/>
</dbReference>
<evidence type="ECO:0000313" key="2">
    <source>
        <dbReference type="Proteomes" id="UP000322667"/>
    </source>
</evidence>
<sequence length="62" mass="6806">MASNPTNASIANGDETLLWRTVFEARNSSLYPQSTTPDVDLKVLLSNAASKCIFTFGHCLRM</sequence>